<dbReference type="EMBL" id="CAJOBS010001497">
    <property type="protein sequence ID" value="CAF4736183.1"/>
    <property type="molecule type" value="Genomic_DNA"/>
</dbReference>
<dbReference type="InterPro" id="IPR007312">
    <property type="entry name" value="Phosphoesterase"/>
</dbReference>
<gene>
    <name evidence="2" type="ORF">KIK155_LOCUS27817</name>
    <name evidence="3" type="ORF">TOA249_LOCUS19284</name>
</gene>
<dbReference type="EMBL" id="CAJNYV010005037">
    <property type="protein sequence ID" value="CAF3718347.1"/>
    <property type="molecule type" value="Genomic_DNA"/>
</dbReference>
<organism evidence="2 4">
    <name type="scientific">Rotaria socialis</name>
    <dbReference type="NCBI Taxonomy" id="392032"/>
    <lineage>
        <taxon>Eukaryota</taxon>
        <taxon>Metazoa</taxon>
        <taxon>Spiralia</taxon>
        <taxon>Gnathifera</taxon>
        <taxon>Rotifera</taxon>
        <taxon>Eurotatoria</taxon>
        <taxon>Bdelloidea</taxon>
        <taxon>Philodinida</taxon>
        <taxon>Philodinidae</taxon>
        <taxon>Rotaria</taxon>
    </lineage>
</organism>
<evidence type="ECO:0000313" key="3">
    <source>
        <dbReference type="EMBL" id="CAF4736183.1"/>
    </source>
</evidence>
<reference evidence="2" key="1">
    <citation type="submission" date="2021-02" db="EMBL/GenBank/DDBJ databases">
        <authorList>
            <person name="Nowell W R."/>
        </authorList>
    </citation>
    <scope>NUCLEOTIDE SEQUENCE</scope>
</reference>
<evidence type="ECO:0000313" key="4">
    <source>
        <dbReference type="Proteomes" id="UP000663865"/>
    </source>
</evidence>
<keyword evidence="1" id="KW-0378">Hydrolase</keyword>
<evidence type="ECO:0000313" key="2">
    <source>
        <dbReference type="EMBL" id="CAF3718347.1"/>
    </source>
</evidence>
<dbReference type="Proteomes" id="UP000663838">
    <property type="component" value="Unassembled WGS sequence"/>
</dbReference>
<sequence>MENKDYKDIIRSSAWQSIIQSSASFLNMYAITHPSQPNYISMIAGSTLNYQNNDYFSTNELTIIDLLNKAQVSWKSYQENYTSLSTTTSPNCNDAMELEKGSYVRRHNPFMFSTSVRHHTNECKKIVNADQLEIDLTNKQLPQFSFYTPNIKNSGHDTDLNYAGNYLQKWLDIHLNNSAFTNGTLLIVTFDEDNNNPDRTNHIAAFMWGIDYLYSEVKISGTFNHYSLLKLFEENWGLGNLGRNDITASSIMNIWRPTAYSNNTNNDTISTSTPVTSAVSRNDITLKISLMISYLFIMMY</sequence>
<dbReference type="Proteomes" id="UP000663865">
    <property type="component" value="Unassembled WGS sequence"/>
</dbReference>
<protein>
    <recommendedName>
        <fullName evidence="5">Acid phosphatase</fullName>
    </recommendedName>
</protein>
<evidence type="ECO:0008006" key="5">
    <source>
        <dbReference type="Google" id="ProtNLM"/>
    </source>
</evidence>
<evidence type="ECO:0000256" key="1">
    <source>
        <dbReference type="ARBA" id="ARBA00022801"/>
    </source>
</evidence>
<name>A0A818W1C5_9BILA</name>
<dbReference type="PANTHER" id="PTHR31956:SF8">
    <property type="entry name" value="ACID PHOSPHATASE PHOA (AFU_ORTHOLOGUE AFUA_1G03570)"/>
    <property type="match status" value="1"/>
</dbReference>
<dbReference type="GO" id="GO:0016788">
    <property type="term" value="F:hydrolase activity, acting on ester bonds"/>
    <property type="evidence" value="ECO:0007669"/>
    <property type="project" value="InterPro"/>
</dbReference>
<dbReference type="Gene3D" id="3.40.720.10">
    <property type="entry name" value="Alkaline Phosphatase, subunit A"/>
    <property type="match status" value="1"/>
</dbReference>
<proteinExistence type="predicted"/>
<dbReference type="Pfam" id="PF04185">
    <property type="entry name" value="Phosphoesterase"/>
    <property type="match status" value="1"/>
</dbReference>
<accession>A0A818W1C5</accession>
<dbReference type="AlphaFoldDB" id="A0A818W1C5"/>
<dbReference type="InterPro" id="IPR017850">
    <property type="entry name" value="Alkaline_phosphatase_core_sf"/>
</dbReference>
<comment type="caution">
    <text evidence="2">The sequence shown here is derived from an EMBL/GenBank/DDBJ whole genome shotgun (WGS) entry which is preliminary data.</text>
</comment>
<dbReference type="GO" id="GO:0009395">
    <property type="term" value="P:phospholipid catabolic process"/>
    <property type="evidence" value="ECO:0007669"/>
    <property type="project" value="TreeGrafter"/>
</dbReference>
<dbReference type="PANTHER" id="PTHR31956">
    <property type="entry name" value="NON-SPECIFIC PHOSPHOLIPASE C4-RELATED"/>
    <property type="match status" value="1"/>
</dbReference>